<dbReference type="Pfam" id="PF02518">
    <property type="entry name" value="HATPase_c"/>
    <property type="match status" value="1"/>
</dbReference>
<keyword evidence="9 13" id="KW-0460">Magnesium</keyword>
<dbReference type="Pfam" id="PF18053">
    <property type="entry name" value="GyrB_insert"/>
    <property type="match status" value="1"/>
</dbReference>
<dbReference type="InterPro" id="IPR013506">
    <property type="entry name" value="Topo_IIA_bsu_dom2"/>
</dbReference>
<dbReference type="CDD" id="cd03366">
    <property type="entry name" value="TOPRIM_TopoIIA_GyrB"/>
    <property type="match status" value="1"/>
</dbReference>
<feature type="binding site" evidence="13">
    <location>
        <position position="426"/>
    </location>
    <ligand>
        <name>Mg(2+)</name>
        <dbReference type="ChEBI" id="CHEBI:18420"/>
        <label>1</label>
        <note>catalytic</note>
    </ligand>
</feature>
<evidence type="ECO:0000256" key="10">
    <source>
        <dbReference type="ARBA" id="ARBA00023029"/>
    </source>
</evidence>
<comment type="caution">
    <text evidence="15">The sequence shown here is derived from an EMBL/GenBank/DDBJ whole genome shotgun (WGS) entry which is preliminary data.</text>
</comment>
<comment type="catalytic activity">
    <reaction evidence="1 13">
        <text>ATP-dependent breakage, passage and rejoining of double-stranded DNA.</text>
        <dbReference type="EC" id="5.6.2.2"/>
    </reaction>
</comment>
<organism evidence="15 16">
    <name type="scientific">Pseudomonas taiwanensis</name>
    <dbReference type="NCBI Taxonomy" id="470150"/>
    <lineage>
        <taxon>Bacteria</taxon>
        <taxon>Pseudomonadati</taxon>
        <taxon>Pseudomonadota</taxon>
        <taxon>Gammaproteobacteria</taxon>
        <taxon>Pseudomonadales</taxon>
        <taxon>Pseudomonadaceae</taxon>
        <taxon>Pseudomonas</taxon>
    </lineage>
</organism>
<evidence type="ECO:0000256" key="7">
    <source>
        <dbReference type="ARBA" id="ARBA00022741"/>
    </source>
</evidence>
<feature type="site" description="Interaction with DNA" evidence="13">
    <location>
        <position position="454"/>
    </location>
</feature>
<dbReference type="Gene3D" id="3.40.50.670">
    <property type="match status" value="2"/>
</dbReference>
<dbReference type="InterPro" id="IPR002288">
    <property type="entry name" value="DNA_gyrase_B_C"/>
</dbReference>
<dbReference type="EC" id="5.6.2.2" evidence="3 13"/>
<evidence type="ECO:0000256" key="13">
    <source>
        <dbReference type="HAMAP-Rule" id="MF_01898"/>
    </source>
</evidence>
<gene>
    <name evidence="13 15" type="primary">gyrB</name>
    <name evidence="15" type="ORF">HU747_10530</name>
</gene>
<dbReference type="Pfam" id="PF00986">
    <property type="entry name" value="DNA_gyraseB_C"/>
    <property type="match status" value="1"/>
</dbReference>
<feature type="binding site" evidence="13">
    <location>
        <position position="500"/>
    </location>
    <ligand>
        <name>Mg(2+)</name>
        <dbReference type="ChEBI" id="CHEBI:18420"/>
        <label>1</label>
        <note>catalytic</note>
    </ligand>
</feature>
<dbReference type="InterPro" id="IPR018522">
    <property type="entry name" value="TopoIIA_CS"/>
</dbReference>
<dbReference type="PRINTS" id="PR01159">
    <property type="entry name" value="DNAGYRASEB"/>
</dbReference>
<keyword evidence="16" id="KW-1185">Reference proteome</keyword>
<dbReference type="InterPro" id="IPR020568">
    <property type="entry name" value="Ribosomal_Su5_D2-typ_SF"/>
</dbReference>
<evidence type="ECO:0000256" key="6">
    <source>
        <dbReference type="ARBA" id="ARBA00022723"/>
    </source>
</evidence>
<reference evidence="15 16" key="1">
    <citation type="journal article" date="2020" name="Microorganisms">
        <title>Reliable Identification of Environmental Pseudomonas Isolates Using the rpoD Gene.</title>
        <authorList>
            <consortium name="The Broad Institute Genome Sequencing Platform"/>
            <person name="Girard L."/>
            <person name="Lood C."/>
            <person name="Rokni-Zadeh H."/>
            <person name="van Noort V."/>
            <person name="Lavigne R."/>
            <person name="De Mot R."/>
        </authorList>
    </citation>
    <scope>NUCLEOTIDE SEQUENCE [LARGE SCALE GENOMIC DNA]</scope>
    <source>
        <strain evidence="15 16">RW7P2</strain>
    </source>
</reference>
<keyword evidence="6 13" id="KW-0479">Metal-binding</keyword>
<dbReference type="Pfam" id="PF21249">
    <property type="entry name" value="GyrB_hook"/>
    <property type="match status" value="1"/>
</dbReference>
<dbReference type="Proteomes" id="UP000628086">
    <property type="component" value="Unassembled WGS sequence"/>
</dbReference>
<dbReference type="InterPro" id="IPR049353">
    <property type="entry name" value="GyrB_hook"/>
</dbReference>
<dbReference type="RefSeq" id="WP_023377930.1">
    <property type="nucleotide sequence ID" value="NZ_JABWRR010000004.1"/>
</dbReference>
<dbReference type="SUPFAM" id="SSF54211">
    <property type="entry name" value="Ribosomal protein S5 domain 2-like"/>
    <property type="match status" value="1"/>
</dbReference>
<dbReference type="NCBIfam" id="TIGR01059">
    <property type="entry name" value="gyrB"/>
    <property type="match status" value="1"/>
</dbReference>
<dbReference type="InterPro" id="IPR013760">
    <property type="entry name" value="Topo_IIA-like_dom_sf"/>
</dbReference>
<dbReference type="Pfam" id="PF01751">
    <property type="entry name" value="Toprim"/>
    <property type="match status" value="1"/>
</dbReference>
<feature type="domain" description="Toprim" evidence="14">
    <location>
        <begin position="420"/>
        <end position="535"/>
    </location>
</feature>
<dbReference type="HAMAP" id="MF_01898">
    <property type="entry name" value="GyrB"/>
    <property type="match status" value="1"/>
</dbReference>
<dbReference type="Gene3D" id="3.30.565.10">
    <property type="entry name" value="Histidine kinase-like ATPase, C-terminal domain"/>
    <property type="match status" value="1"/>
</dbReference>
<feature type="binding site" evidence="13">
    <location>
        <position position="500"/>
    </location>
    <ligand>
        <name>Mg(2+)</name>
        <dbReference type="ChEBI" id="CHEBI:18420"/>
        <label>2</label>
    </ligand>
</feature>
<dbReference type="SUPFAM" id="SSF55874">
    <property type="entry name" value="ATPase domain of HSP90 chaperone/DNA topoisomerase II/histidine kinase"/>
    <property type="match status" value="1"/>
</dbReference>
<dbReference type="PROSITE" id="PS00177">
    <property type="entry name" value="TOPOISOMERASE_II"/>
    <property type="match status" value="1"/>
</dbReference>
<evidence type="ECO:0000259" key="14">
    <source>
        <dbReference type="PROSITE" id="PS50880"/>
    </source>
</evidence>
<dbReference type="InterPro" id="IPR036890">
    <property type="entry name" value="HATPase_C_sf"/>
</dbReference>
<evidence type="ECO:0000256" key="8">
    <source>
        <dbReference type="ARBA" id="ARBA00022840"/>
    </source>
</evidence>
<keyword evidence="12 13" id="KW-0413">Isomerase</keyword>
<dbReference type="Pfam" id="PF00204">
    <property type="entry name" value="DNA_gyraseB"/>
    <property type="match status" value="1"/>
</dbReference>
<dbReference type="Gene3D" id="3.30.230.10">
    <property type="match status" value="1"/>
</dbReference>
<dbReference type="InterPro" id="IPR003594">
    <property type="entry name" value="HATPase_dom"/>
</dbReference>
<dbReference type="InterPro" id="IPR006171">
    <property type="entry name" value="TOPRIM_dom"/>
</dbReference>
<evidence type="ECO:0000256" key="5">
    <source>
        <dbReference type="ARBA" id="ARBA00022490"/>
    </source>
</evidence>
<dbReference type="PRINTS" id="PR00418">
    <property type="entry name" value="TPI2FAMILY"/>
</dbReference>
<evidence type="ECO:0000256" key="2">
    <source>
        <dbReference type="ARBA" id="ARBA00010708"/>
    </source>
</evidence>
<keyword evidence="8 13" id="KW-0067">ATP-binding</keyword>
<feature type="site" description="Interaction with DNA" evidence="13">
    <location>
        <position position="451"/>
    </location>
</feature>
<evidence type="ECO:0000313" key="16">
    <source>
        <dbReference type="Proteomes" id="UP000628086"/>
    </source>
</evidence>
<evidence type="ECO:0000256" key="9">
    <source>
        <dbReference type="ARBA" id="ARBA00022842"/>
    </source>
</evidence>
<dbReference type="InterPro" id="IPR013759">
    <property type="entry name" value="Topo_IIA_B_C"/>
</dbReference>
<keyword evidence="5 13" id="KW-0963">Cytoplasm</keyword>
<keyword evidence="10 13" id="KW-0799">Topoisomerase</keyword>
<comment type="function">
    <text evidence="13">A type II topoisomerase that negatively supercoils closed circular double-stranded (ds) DNA in an ATP-dependent manner to modulate DNA topology and maintain chromosomes in an underwound state. Negative supercoiling favors strand separation, and DNA replication, transcription, recombination and repair, all of which involve strand separation. Also able to catalyze the interconversion of other topological isomers of dsDNA rings, including catenanes and knotted rings. Type II topoisomerases break and join 2 DNA strands simultaneously in an ATP-dependent manner.</text>
</comment>
<comment type="cofactor">
    <cofactor evidence="13">
        <name>Mg(2+)</name>
        <dbReference type="ChEBI" id="CHEBI:18420"/>
    </cofactor>
    <cofactor evidence="13">
        <name>Mn(2+)</name>
        <dbReference type="ChEBI" id="CHEBI:29035"/>
    </cofactor>
    <cofactor evidence="13">
        <name>Ca(2+)</name>
        <dbReference type="ChEBI" id="CHEBI:29108"/>
    </cofactor>
    <text evidence="13">Binds two Mg(2+) per subunit. The magnesium ions form salt bridges with both the protein and the DNA. Can also accept other divalent metal cations, such as Mn(2+) or Ca(2+).</text>
</comment>
<dbReference type="SMART" id="SM00387">
    <property type="entry name" value="HATPase_c"/>
    <property type="match status" value="1"/>
</dbReference>
<dbReference type="InterPro" id="IPR000565">
    <property type="entry name" value="Topo_IIA_B"/>
</dbReference>
<dbReference type="InterPro" id="IPR034160">
    <property type="entry name" value="TOPRIM_GyrB"/>
</dbReference>
<dbReference type="NCBIfam" id="NF011501">
    <property type="entry name" value="PRK14939.1"/>
    <property type="match status" value="1"/>
</dbReference>
<dbReference type="PANTHER" id="PTHR45866">
    <property type="entry name" value="DNA GYRASE/TOPOISOMERASE SUBUNIT B"/>
    <property type="match status" value="1"/>
</dbReference>
<protein>
    <recommendedName>
        <fullName evidence="4 13">DNA gyrase subunit B</fullName>
        <ecNumber evidence="3 13">5.6.2.2</ecNumber>
    </recommendedName>
</protein>
<comment type="miscellaneous">
    <text evidence="13">Few gyrases are as efficient as E.coli at forming negative supercoils. Not all organisms have 2 type II topoisomerases; in organisms with a single type II topoisomerase this enzyme also has to decatenate newly replicated chromosomes.</text>
</comment>
<dbReference type="NCBIfam" id="NF004189">
    <property type="entry name" value="PRK05644.1"/>
    <property type="match status" value="1"/>
</dbReference>
<dbReference type="PROSITE" id="PS50880">
    <property type="entry name" value="TOPRIM"/>
    <property type="match status" value="1"/>
</dbReference>
<dbReference type="InterPro" id="IPR041423">
    <property type="entry name" value="GyrB_insert"/>
</dbReference>
<evidence type="ECO:0000256" key="1">
    <source>
        <dbReference type="ARBA" id="ARBA00000185"/>
    </source>
</evidence>
<dbReference type="InterPro" id="IPR011557">
    <property type="entry name" value="GyrB"/>
</dbReference>
<name>A0ABR6V6M3_9PSED</name>
<dbReference type="SMART" id="SM00433">
    <property type="entry name" value="TOP2c"/>
    <property type="match status" value="1"/>
</dbReference>
<dbReference type="SUPFAM" id="SSF56719">
    <property type="entry name" value="Type II DNA topoisomerase"/>
    <property type="match status" value="1"/>
</dbReference>
<comment type="similarity">
    <text evidence="2 13">Belongs to the type II topoisomerase GyrB family.</text>
</comment>
<evidence type="ECO:0000256" key="3">
    <source>
        <dbReference type="ARBA" id="ARBA00012895"/>
    </source>
</evidence>
<feature type="binding site" evidence="13">
    <location>
        <position position="502"/>
    </location>
    <ligand>
        <name>Mg(2+)</name>
        <dbReference type="ChEBI" id="CHEBI:18420"/>
        <label>2</label>
    </ligand>
</feature>
<dbReference type="EMBL" id="JABWRS010000006">
    <property type="protein sequence ID" value="MBC3476033.1"/>
    <property type="molecule type" value="Genomic_DNA"/>
</dbReference>
<comment type="subunit">
    <text evidence="13">Heterotetramer, composed of two GyrA and two GyrB chains. In the heterotetramer, GyrA contains the active site tyrosine that forms a transient covalent intermediate with DNA, while GyrB binds cofactors and catalyzes ATP hydrolysis.</text>
</comment>
<evidence type="ECO:0000313" key="15">
    <source>
        <dbReference type="EMBL" id="MBC3476033.1"/>
    </source>
</evidence>
<evidence type="ECO:0000256" key="4">
    <source>
        <dbReference type="ARBA" id="ARBA00019166"/>
    </source>
</evidence>
<keyword evidence="7 13" id="KW-0547">Nucleotide-binding</keyword>
<dbReference type="InterPro" id="IPR014721">
    <property type="entry name" value="Ribsml_uS5_D2-typ_fold_subgr"/>
</dbReference>
<sequence>MSENQTYDSSSIKVLKGLDAVRKRPGMYIGDTDDGSGLHHMVFEVVDNSIDEALAGHCDDITVIIHPDESISVRDNGRGIPVDVHKEEGVSAAEVIMTVLHAGGKFDDNSYKVSGGLHGVGVSVVNALSEKLVLTVRRSGKIWEQTYVHGVPQAPMAVVGESESTGTHIHFKPSAETFKNIHFSWDILAKRIRELSFLNSGVGILLKDERSGKEEFFKYEGGLRAFVEYLNTNKTPINSQVFHFNVQRDDGVGVEVALQWNDSFNENLLCFTNNIPQRDGGTHLVGFRSSLTRSLNSYIEQEGLAKKNKVATTGDDAREGLTAIISVKVPDPKFSSQTKDKLVSSEVKTAVEQEMNKYFADFLLENPNEAKAVVGKMIDAARAREAARKAREMTRRKGALDIAGLPGKLADCQEKDPALSELYLVEGDSAGGSAKQGRNRRTQAILPLKGKILNVEKARFDKMISSQEVGTLITALGCGIGREEYNIDKLRYHNIIIMTDADVDGSHIRTLLLTFFFRQLPELVERGYIYIAQPPLYKVKKGKQEQYIKDDEAMEEYMTQSALEDASLHLDESAPAVSGVQLENLVNEFRGVMKTLKRLSRLYPEELTEHFIYLPEVTLDQLADHAVMQGWLAKFQERLNNSQKSGLVYKASLREDKERNLWLPEVEITSHGLASYVTFNRDFFGSNDYRSIVVLGGNLSTLLGEGAYVQRGERRKAVSEFKEALDWLMNESTKRHTIQRYKGLGEMNPEQLWETTMDPTVRRMLKVTIEDAIAADQLFNTLMGDAVEPRRDFIESNALSVSNLDF</sequence>
<keyword evidence="11" id="KW-0238">DNA-binding</keyword>
<dbReference type="CDD" id="cd16928">
    <property type="entry name" value="HATPase_GyrB-like"/>
    <property type="match status" value="1"/>
</dbReference>
<dbReference type="CDD" id="cd00822">
    <property type="entry name" value="TopoII_Trans_DNA_gyrase"/>
    <property type="match status" value="1"/>
</dbReference>
<accession>A0ABR6V6M3</accession>
<dbReference type="PANTHER" id="PTHR45866:SF1">
    <property type="entry name" value="DNA GYRASE SUBUNIT B, MITOCHONDRIAL"/>
    <property type="match status" value="1"/>
</dbReference>
<dbReference type="Gene3D" id="3.10.20.690">
    <property type="match status" value="1"/>
</dbReference>
<evidence type="ECO:0000256" key="11">
    <source>
        <dbReference type="ARBA" id="ARBA00023125"/>
    </source>
</evidence>
<proteinExistence type="inferred from homology"/>
<comment type="subcellular location">
    <subcellularLocation>
        <location evidence="13">Cytoplasm</location>
    </subcellularLocation>
</comment>
<dbReference type="InterPro" id="IPR001241">
    <property type="entry name" value="Topo_IIA"/>
</dbReference>
<evidence type="ECO:0000256" key="12">
    <source>
        <dbReference type="ARBA" id="ARBA00023235"/>
    </source>
</evidence>